<reference evidence="10" key="1">
    <citation type="submission" date="2015-07" db="EMBL/GenBank/DDBJ databases">
        <title>Fjat-10053 dsm26.</title>
        <authorList>
            <person name="Liu B."/>
            <person name="Wang J."/>
            <person name="Zhu Y."/>
            <person name="Liu G."/>
            <person name="Chen Q."/>
            <person name="Chen Z."/>
            <person name="Lan J."/>
            <person name="Che J."/>
            <person name="Ge C."/>
            <person name="Shi H."/>
            <person name="Pan Z."/>
            <person name="Liu X."/>
        </authorList>
    </citation>
    <scope>NUCLEOTIDE SEQUENCE [LARGE SCALE GENOMIC DNA]</scope>
    <source>
        <strain evidence="10">DSM 26</strain>
    </source>
</reference>
<evidence type="ECO:0000256" key="2">
    <source>
        <dbReference type="ARBA" id="ARBA00022448"/>
    </source>
</evidence>
<dbReference type="GeneID" id="66869518"/>
<evidence type="ECO:0000256" key="7">
    <source>
        <dbReference type="ARBA" id="ARBA00022777"/>
    </source>
</evidence>
<dbReference type="InterPro" id="IPR004720">
    <property type="entry name" value="PTS_IIB_sorbose-sp"/>
</dbReference>
<evidence type="ECO:0000256" key="5">
    <source>
        <dbReference type="ARBA" id="ARBA00022679"/>
    </source>
</evidence>
<proteinExistence type="predicted"/>
<keyword evidence="7" id="KW-0418">Kinase</keyword>
<dbReference type="AlphaFoldDB" id="A0A0L0QTB0"/>
<sequence length="161" mass="17913">MTITLVRVDDRVIHGQIVARWSRFKPCNGILVIDDNIAQNPIQKKIFTNAAPTGVKVGVFTVNESIEKIKKAIDSKKSYFLIVKTPITLQKILEKGGDFGTDINVGPISAKVNGKTIAKNVTISEVEKSAFDFLEINGKNIQFQLIPDEKAAKWSRVKQNF</sequence>
<dbReference type="GO" id="GO:0008982">
    <property type="term" value="F:protein-N(PI)-phosphohistidine-sugar phosphotransferase activity"/>
    <property type="evidence" value="ECO:0007669"/>
    <property type="project" value="InterPro"/>
</dbReference>
<keyword evidence="2" id="KW-0813">Transport</keyword>
<protein>
    <recommendedName>
        <fullName evidence="8">PTS EIIB type-4 domain-containing protein</fullName>
    </recommendedName>
</protein>
<dbReference type="RefSeq" id="WP_050350087.1">
    <property type="nucleotide sequence ID" value="NZ_CP073011.1"/>
</dbReference>
<evidence type="ECO:0000256" key="1">
    <source>
        <dbReference type="ARBA" id="ARBA00004496"/>
    </source>
</evidence>
<feature type="domain" description="PTS EIIB type-4" evidence="8">
    <location>
        <begin position="1"/>
        <end position="161"/>
    </location>
</feature>
<keyword evidence="4" id="KW-0762">Sugar transport</keyword>
<evidence type="ECO:0000256" key="6">
    <source>
        <dbReference type="ARBA" id="ARBA00022683"/>
    </source>
</evidence>
<dbReference type="PROSITE" id="PS51101">
    <property type="entry name" value="PTS_EIIB_TYPE_4"/>
    <property type="match status" value="1"/>
</dbReference>
<dbReference type="Pfam" id="PF03830">
    <property type="entry name" value="PTSIIB_sorb"/>
    <property type="match status" value="1"/>
</dbReference>
<dbReference type="InterPro" id="IPR036667">
    <property type="entry name" value="PTS_IIB_sorbose-sp_sf"/>
</dbReference>
<evidence type="ECO:0000259" key="8">
    <source>
        <dbReference type="PROSITE" id="PS51101"/>
    </source>
</evidence>
<keyword evidence="5" id="KW-0808">Transferase</keyword>
<name>A0A0L0QTB0_VIRPA</name>
<comment type="subcellular location">
    <subcellularLocation>
        <location evidence="1">Cytoplasm</location>
    </subcellularLocation>
</comment>
<evidence type="ECO:0000313" key="9">
    <source>
        <dbReference type="EMBL" id="KNE21809.1"/>
    </source>
</evidence>
<dbReference type="SUPFAM" id="SSF52728">
    <property type="entry name" value="PTS IIb component"/>
    <property type="match status" value="1"/>
</dbReference>
<keyword evidence="10" id="KW-1185">Reference proteome</keyword>
<evidence type="ECO:0000256" key="4">
    <source>
        <dbReference type="ARBA" id="ARBA00022597"/>
    </source>
</evidence>
<dbReference type="Proteomes" id="UP000036780">
    <property type="component" value="Unassembled WGS sequence"/>
</dbReference>
<evidence type="ECO:0000256" key="3">
    <source>
        <dbReference type="ARBA" id="ARBA00022490"/>
    </source>
</evidence>
<dbReference type="GO" id="GO:0005737">
    <property type="term" value="C:cytoplasm"/>
    <property type="evidence" value="ECO:0007669"/>
    <property type="project" value="UniProtKB-SubCell"/>
</dbReference>
<dbReference type="Gene3D" id="3.40.35.10">
    <property type="entry name" value="Phosphotransferase system, sorbose subfamily IIB component"/>
    <property type="match status" value="1"/>
</dbReference>
<evidence type="ECO:0000313" key="10">
    <source>
        <dbReference type="Proteomes" id="UP000036780"/>
    </source>
</evidence>
<keyword evidence="6" id="KW-0598">Phosphotransferase system</keyword>
<gene>
    <name evidence="9" type="ORF">AFK71_03045</name>
</gene>
<keyword evidence="3" id="KW-0963">Cytoplasm</keyword>
<dbReference type="GO" id="GO:0016301">
    <property type="term" value="F:kinase activity"/>
    <property type="evidence" value="ECO:0007669"/>
    <property type="project" value="UniProtKB-KW"/>
</dbReference>
<dbReference type="OrthoDB" id="9788818at2"/>
<comment type="caution">
    <text evidence="9">The sequence shown here is derived from an EMBL/GenBank/DDBJ whole genome shotgun (WGS) entry which is preliminary data.</text>
</comment>
<accession>A0A0L0QTB0</accession>
<dbReference type="PATRIC" id="fig|1473.5.peg.3528"/>
<organism evidence="9 10">
    <name type="scientific">Virgibacillus pantothenticus</name>
    <dbReference type="NCBI Taxonomy" id="1473"/>
    <lineage>
        <taxon>Bacteria</taxon>
        <taxon>Bacillati</taxon>
        <taxon>Bacillota</taxon>
        <taxon>Bacilli</taxon>
        <taxon>Bacillales</taxon>
        <taxon>Bacillaceae</taxon>
        <taxon>Virgibacillus</taxon>
    </lineage>
</organism>
<dbReference type="EMBL" id="LGTO01000004">
    <property type="protein sequence ID" value="KNE21809.1"/>
    <property type="molecule type" value="Genomic_DNA"/>
</dbReference>
<dbReference type="GO" id="GO:0009401">
    <property type="term" value="P:phosphoenolpyruvate-dependent sugar phosphotransferase system"/>
    <property type="evidence" value="ECO:0007669"/>
    <property type="project" value="UniProtKB-KW"/>
</dbReference>